<evidence type="ECO:0000313" key="1">
    <source>
        <dbReference type="EMBL" id="KAF3085080.1"/>
    </source>
</evidence>
<proteinExistence type="predicted"/>
<gene>
    <name evidence="1" type="ORF">TWF102_011709</name>
</gene>
<dbReference type="AlphaFoldDB" id="A0A7C8NIX8"/>
<accession>A0A7C8NIX8</accession>
<dbReference type="EMBL" id="WIQW01000093">
    <property type="protein sequence ID" value="KAF3085080.1"/>
    <property type="molecule type" value="Genomic_DNA"/>
</dbReference>
<reference evidence="1 2" key="1">
    <citation type="submission" date="2019-06" db="EMBL/GenBank/DDBJ databases">
        <authorList>
            <person name="Palmer J.M."/>
        </authorList>
    </citation>
    <scope>NUCLEOTIDE SEQUENCE [LARGE SCALE GENOMIC DNA]</scope>
    <source>
        <strain evidence="1 2">TWF102</strain>
    </source>
</reference>
<dbReference type="Proteomes" id="UP000475325">
    <property type="component" value="Unassembled WGS sequence"/>
</dbReference>
<protein>
    <submittedName>
        <fullName evidence="1">Uncharacterized protein</fullName>
    </submittedName>
</protein>
<comment type="caution">
    <text evidence="1">The sequence shown here is derived from an EMBL/GenBank/DDBJ whole genome shotgun (WGS) entry which is preliminary data.</text>
</comment>
<evidence type="ECO:0000313" key="2">
    <source>
        <dbReference type="Proteomes" id="UP000475325"/>
    </source>
</evidence>
<sequence length="99" mass="10741">MGPLMDAQTANRWNAGLCLGRHISLKNSREIGSKTNGVFQIHPCAPPAGSRPWWRGLGAATRLADDAVRAKAYVRKLASAIPSVYLQSSGWQNVVSLRL</sequence>
<organism evidence="1 2">
    <name type="scientific">Orbilia oligospora</name>
    <name type="common">Nematode-trapping fungus</name>
    <name type="synonym">Arthrobotrys oligospora</name>
    <dbReference type="NCBI Taxonomy" id="2813651"/>
    <lineage>
        <taxon>Eukaryota</taxon>
        <taxon>Fungi</taxon>
        <taxon>Dikarya</taxon>
        <taxon>Ascomycota</taxon>
        <taxon>Pezizomycotina</taxon>
        <taxon>Orbiliomycetes</taxon>
        <taxon>Orbiliales</taxon>
        <taxon>Orbiliaceae</taxon>
        <taxon>Orbilia</taxon>
    </lineage>
</organism>
<name>A0A7C8NIX8_ORBOL</name>